<protein>
    <submittedName>
        <fullName evidence="3">Uncharacterized protein</fullName>
    </submittedName>
</protein>
<feature type="coiled-coil region" evidence="1">
    <location>
        <begin position="30"/>
        <end position="64"/>
    </location>
</feature>
<keyword evidence="4" id="KW-1185">Reference proteome</keyword>
<feature type="signal peptide" evidence="2">
    <location>
        <begin position="1"/>
        <end position="22"/>
    </location>
</feature>
<evidence type="ECO:0000256" key="2">
    <source>
        <dbReference type="SAM" id="SignalP"/>
    </source>
</evidence>
<feature type="chain" id="PRO_5047434483" evidence="2">
    <location>
        <begin position="23"/>
        <end position="129"/>
    </location>
</feature>
<sequence length="129" mass="14495">MVVRWISVLLVVLFAGTGVATAAAPTGTPNQELLERIKNLENQIREMKDLQKQHEDQRLREKENQCMTAIGIKEFCGCLTANLPKEVDFTRYIQTVVGTQDKGVVPADMDKKLAERIFMTRDICTGKGK</sequence>
<evidence type="ECO:0000313" key="4">
    <source>
        <dbReference type="Proteomes" id="UP001317705"/>
    </source>
</evidence>
<accession>A0ABN6VZG7</accession>
<gene>
    <name evidence="3" type="ORF">GURASL_37330</name>
</gene>
<name>A0ABN6VZG7_9BACT</name>
<dbReference type="Proteomes" id="UP001317705">
    <property type="component" value="Chromosome"/>
</dbReference>
<evidence type="ECO:0000313" key="3">
    <source>
        <dbReference type="EMBL" id="BDV44810.1"/>
    </source>
</evidence>
<keyword evidence="1" id="KW-0175">Coiled coil</keyword>
<keyword evidence="2" id="KW-0732">Signal</keyword>
<organism evidence="3 4">
    <name type="scientific">Geotalea uraniireducens</name>
    <dbReference type="NCBI Taxonomy" id="351604"/>
    <lineage>
        <taxon>Bacteria</taxon>
        <taxon>Pseudomonadati</taxon>
        <taxon>Thermodesulfobacteriota</taxon>
        <taxon>Desulfuromonadia</taxon>
        <taxon>Geobacterales</taxon>
        <taxon>Geobacteraceae</taxon>
        <taxon>Geotalea</taxon>
    </lineage>
</organism>
<proteinExistence type="predicted"/>
<dbReference type="RefSeq" id="WP_282000899.1">
    <property type="nucleotide sequence ID" value="NZ_AP027151.1"/>
</dbReference>
<evidence type="ECO:0000256" key="1">
    <source>
        <dbReference type="SAM" id="Coils"/>
    </source>
</evidence>
<reference evidence="3 4" key="1">
    <citation type="submission" date="2022-12" db="EMBL/GenBank/DDBJ databases">
        <title>Polyphasic characterization of Geotalea uranireducens NIT-SL11 newly isolated from a complex of sewage sludge and microbially reduced graphene oxide.</title>
        <authorList>
            <person name="Xie L."/>
            <person name="Yoshida N."/>
            <person name="Meng L."/>
        </authorList>
    </citation>
    <scope>NUCLEOTIDE SEQUENCE [LARGE SCALE GENOMIC DNA]</scope>
    <source>
        <strain evidence="3 4">NIT-SL11</strain>
    </source>
</reference>
<dbReference type="EMBL" id="AP027151">
    <property type="protein sequence ID" value="BDV44810.1"/>
    <property type="molecule type" value="Genomic_DNA"/>
</dbReference>